<dbReference type="Proteomes" id="UP001345219">
    <property type="component" value="Chromosome 13"/>
</dbReference>
<sequence>MEMNKDGGKLNTHKGKRFTAYWMAFLKEIIPSKGYTHSPSHSSSNQNEIGVHIIDGNRSKDDHFNSLQSSHYNIYTSLLPGSKLVFVVLEASLTALLQEI</sequence>
<evidence type="ECO:0000313" key="2">
    <source>
        <dbReference type="Proteomes" id="UP001345219"/>
    </source>
</evidence>
<dbReference type="AlphaFoldDB" id="A0AAN7QWV2"/>
<name>A0AAN7QWV2_9MYRT</name>
<keyword evidence="2" id="KW-1185">Reference proteome</keyword>
<evidence type="ECO:0000313" key="1">
    <source>
        <dbReference type="EMBL" id="KAK4779641.1"/>
    </source>
</evidence>
<proteinExistence type="predicted"/>
<gene>
    <name evidence="1" type="ORF">SAY87_015747</name>
</gene>
<dbReference type="EMBL" id="JAXIOK010000001">
    <property type="protein sequence ID" value="KAK4779641.1"/>
    <property type="molecule type" value="Genomic_DNA"/>
</dbReference>
<organism evidence="1 2">
    <name type="scientific">Trapa incisa</name>
    <dbReference type="NCBI Taxonomy" id="236973"/>
    <lineage>
        <taxon>Eukaryota</taxon>
        <taxon>Viridiplantae</taxon>
        <taxon>Streptophyta</taxon>
        <taxon>Embryophyta</taxon>
        <taxon>Tracheophyta</taxon>
        <taxon>Spermatophyta</taxon>
        <taxon>Magnoliopsida</taxon>
        <taxon>eudicotyledons</taxon>
        <taxon>Gunneridae</taxon>
        <taxon>Pentapetalae</taxon>
        <taxon>rosids</taxon>
        <taxon>malvids</taxon>
        <taxon>Myrtales</taxon>
        <taxon>Lythraceae</taxon>
        <taxon>Trapa</taxon>
    </lineage>
</organism>
<reference evidence="1 2" key="1">
    <citation type="journal article" date="2023" name="Hortic Res">
        <title>Pangenome of water caltrop reveals structural variations and asymmetric subgenome divergence after allopolyploidization.</title>
        <authorList>
            <person name="Zhang X."/>
            <person name="Chen Y."/>
            <person name="Wang L."/>
            <person name="Yuan Y."/>
            <person name="Fang M."/>
            <person name="Shi L."/>
            <person name="Lu R."/>
            <person name="Comes H.P."/>
            <person name="Ma Y."/>
            <person name="Chen Y."/>
            <person name="Huang G."/>
            <person name="Zhou Y."/>
            <person name="Zheng Z."/>
            <person name="Qiu Y."/>
        </authorList>
    </citation>
    <scope>NUCLEOTIDE SEQUENCE [LARGE SCALE GENOMIC DNA]</scope>
    <source>
        <tissue evidence="1">Roots</tissue>
    </source>
</reference>
<protein>
    <submittedName>
        <fullName evidence="1">Uncharacterized protein</fullName>
    </submittedName>
</protein>
<accession>A0AAN7QWV2</accession>
<comment type="caution">
    <text evidence="1">The sequence shown here is derived from an EMBL/GenBank/DDBJ whole genome shotgun (WGS) entry which is preliminary data.</text>
</comment>